<reference evidence="2 3" key="1">
    <citation type="journal article" date="2019" name="Sci. Rep.">
        <title>Orb-weaving spider Araneus ventricosus genome elucidates the spidroin gene catalogue.</title>
        <authorList>
            <person name="Kono N."/>
            <person name="Nakamura H."/>
            <person name="Ohtoshi R."/>
            <person name="Moran D.A.P."/>
            <person name="Shinohara A."/>
            <person name="Yoshida Y."/>
            <person name="Fujiwara M."/>
            <person name="Mori M."/>
            <person name="Tomita M."/>
            <person name="Arakawa K."/>
        </authorList>
    </citation>
    <scope>NUCLEOTIDE SEQUENCE [LARGE SCALE GENOMIC DNA]</scope>
</reference>
<sequence>MAWWPAPNFFQCGGVHLCTAACIGFAPSACICWWYVLAAIQHCAFSIVGDCSMIAIASLYLSSSSVACMPSSEAGSILFRRFLTRLAIFLTSSFL</sequence>
<keyword evidence="1" id="KW-1133">Transmembrane helix</keyword>
<proteinExistence type="predicted"/>
<keyword evidence="1" id="KW-0472">Membrane</keyword>
<evidence type="ECO:0000256" key="1">
    <source>
        <dbReference type="SAM" id="Phobius"/>
    </source>
</evidence>
<dbReference type="Proteomes" id="UP000499080">
    <property type="component" value="Unassembled WGS sequence"/>
</dbReference>
<accession>A0A4Y2EDA4</accession>
<feature type="transmembrane region" description="Helical" evidence="1">
    <location>
        <begin position="14"/>
        <end position="36"/>
    </location>
</feature>
<evidence type="ECO:0000313" key="3">
    <source>
        <dbReference type="Proteomes" id="UP000499080"/>
    </source>
</evidence>
<dbReference type="AlphaFoldDB" id="A0A4Y2EDA4"/>
<organism evidence="2 3">
    <name type="scientific">Araneus ventricosus</name>
    <name type="common">Orbweaver spider</name>
    <name type="synonym">Epeira ventricosa</name>
    <dbReference type="NCBI Taxonomy" id="182803"/>
    <lineage>
        <taxon>Eukaryota</taxon>
        <taxon>Metazoa</taxon>
        <taxon>Ecdysozoa</taxon>
        <taxon>Arthropoda</taxon>
        <taxon>Chelicerata</taxon>
        <taxon>Arachnida</taxon>
        <taxon>Araneae</taxon>
        <taxon>Araneomorphae</taxon>
        <taxon>Entelegynae</taxon>
        <taxon>Araneoidea</taxon>
        <taxon>Araneidae</taxon>
        <taxon>Araneus</taxon>
    </lineage>
</organism>
<dbReference type="EMBL" id="BGPR01092361">
    <property type="protein sequence ID" value="GBM26901.1"/>
    <property type="molecule type" value="Genomic_DNA"/>
</dbReference>
<keyword evidence="1" id="KW-0812">Transmembrane</keyword>
<comment type="caution">
    <text evidence="2">The sequence shown here is derived from an EMBL/GenBank/DDBJ whole genome shotgun (WGS) entry which is preliminary data.</text>
</comment>
<gene>
    <name evidence="2" type="ORF">AVEN_183453_1</name>
</gene>
<protein>
    <submittedName>
        <fullName evidence="2">Uncharacterized protein</fullName>
    </submittedName>
</protein>
<keyword evidence="3" id="KW-1185">Reference proteome</keyword>
<name>A0A4Y2EDA4_ARAVE</name>
<evidence type="ECO:0000313" key="2">
    <source>
        <dbReference type="EMBL" id="GBM26901.1"/>
    </source>
</evidence>